<gene>
    <name evidence="2" type="ORF">Rumeso_04435</name>
</gene>
<dbReference type="RefSeq" id="WP_037279835.1">
    <property type="nucleotide sequence ID" value="NZ_KK088565.1"/>
</dbReference>
<dbReference type="CDD" id="cd00093">
    <property type="entry name" value="HTH_XRE"/>
    <property type="match status" value="1"/>
</dbReference>
<organism evidence="2 3">
    <name type="scientific">Rubellimicrobium mesophilum DSM 19309</name>
    <dbReference type="NCBI Taxonomy" id="442562"/>
    <lineage>
        <taxon>Bacteria</taxon>
        <taxon>Pseudomonadati</taxon>
        <taxon>Pseudomonadota</taxon>
        <taxon>Alphaproteobacteria</taxon>
        <taxon>Rhodobacterales</taxon>
        <taxon>Roseobacteraceae</taxon>
        <taxon>Rubellimicrobium</taxon>
    </lineage>
</organism>
<dbReference type="Proteomes" id="UP000019666">
    <property type="component" value="Unassembled WGS sequence"/>
</dbReference>
<dbReference type="PROSITE" id="PS50943">
    <property type="entry name" value="HTH_CROC1"/>
    <property type="match status" value="1"/>
</dbReference>
<name>A0A017HJY6_9RHOB</name>
<reference evidence="2 3" key="1">
    <citation type="submission" date="2013-02" db="EMBL/GenBank/DDBJ databases">
        <authorList>
            <person name="Fiebig A."/>
            <person name="Goeker M."/>
            <person name="Klenk H.-P.P."/>
        </authorList>
    </citation>
    <scope>NUCLEOTIDE SEQUENCE [LARGE SCALE GENOMIC DNA]</scope>
    <source>
        <strain evidence="2 3">DSM 19309</strain>
    </source>
</reference>
<comment type="caution">
    <text evidence="2">The sequence shown here is derived from an EMBL/GenBank/DDBJ whole genome shotgun (WGS) entry which is preliminary data.</text>
</comment>
<feature type="domain" description="HTH cro/C1-type" evidence="1">
    <location>
        <begin position="8"/>
        <end position="62"/>
    </location>
</feature>
<evidence type="ECO:0000313" key="3">
    <source>
        <dbReference type="Proteomes" id="UP000019666"/>
    </source>
</evidence>
<dbReference type="GO" id="GO:0003677">
    <property type="term" value="F:DNA binding"/>
    <property type="evidence" value="ECO:0007669"/>
    <property type="project" value="InterPro"/>
</dbReference>
<dbReference type="SMART" id="SM00530">
    <property type="entry name" value="HTH_XRE"/>
    <property type="match status" value="1"/>
</dbReference>
<dbReference type="SUPFAM" id="SSF47413">
    <property type="entry name" value="lambda repressor-like DNA-binding domains"/>
    <property type="match status" value="1"/>
</dbReference>
<accession>A0A017HJY6</accession>
<keyword evidence="3" id="KW-1185">Reference proteome</keyword>
<dbReference type="Gene3D" id="1.10.260.40">
    <property type="entry name" value="lambda repressor-like DNA-binding domains"/>
    <property type="match status" value="1"/>
</dbReference>
<evidence type="ECO:0000313" key="2">
    <source>
        <dbReference type="EMBL" id="EYD74064.1"/>
    </source>
</evidence>
<evidence type="ECO:0000259" key="1">
    <source>
        <dbReference type="PROSITE" id="PS50943"/>
    </source>
</evidence>
<dbReference type="Pfam" id="PF01381">
    <property type="entry name" value="HTH_3"/>
    <property type="match status" value="1"/>
</dbReference>
<dbReference type="STRING" id="442562.Rumeso_04435"/>
<dbReference type="EMBL" id="AOSK01000124">
    <property type="protein sequence ID" value="EYD74064.1"/>
    <property type="molecule type" value="Genomic_DNA"/>
</dbReference>
<dbReference type="InterPro" id="IPR001387">
    <property type="entry name" value="Cro/C1-type_HTH"/>
</dbReference>
<dbReference type="AlphaFoldDB" id="A0A017HJY6"/>
<protein>
    <recommendedName>
        <fullName evidence="1">HTH cro/C1-type domain-containing protein</fullName>
    </recommendedName>
</protein>
<proteinExistence type="predicted"/>
<sequence>MAFKAELLRTKLKEAGKSRSFLARQTGKTERTVSRWLNGGNPPKSKDLPRIAEVLGCKPQDFDPSFAEDGQDGISIGARVSVASHNAYEILSLSYGVTQRQIMELAPVLFSIVAAHALRVPDEDLAAFHATEDLGLYVQRHGSVREAQGFMRDQLAAKERKCFGLPPANIEEEETRNLFHLAVARLCRTIEANVSVQHMVRPDPGESPSAAGFIPDVPMLQALTGGDDRLIEAITKGQIRFAKCWAEFEKDGVRTVEAMVAILRRELEQTDSARRKALAKRRTESLAKLDAWRAFYEERHPDLAREYDEIVANYCHPDGWYPDWYGAELKEVLNANPYDEERHINDETLPGYKQKAAESENGARVFFLPFTDPIYQRFETLKFHRAGSKDQFREQAR</sequence>
<dbReference type="HOGENOM" id="CLU_694233_0_0_5"/>
<dbReference type="InterPro" id="IPR010982">
    <property type="entry name" value="Lambda_DNA-bd_dom_sf"/>
</dbReference>